<protein>
    <recommendedName>
        <fullName evidence="7">NAD(P)(+)--arginine ADP-ribosyltransferase</fullName>
        <ecNumber evidence="7">2.4.2.31</ecNumber>
    </recommendedName>
    <alternativeName>
        <fullName evidence="7">Mono(ADP-ribosyl)transferase</fullName>
    </alternativeName>
</protein>
<keyword evidence="7" id="KW-0732">Signal</keyword>
<dbReference type="Gene3D" id="3.90.176.10">
    <property type="entry name" value="Toxin ADP-ribosyltransferase, Chain A, domain 1"/>
    <property type="match status" value="1"/>
</dbReference>
<evidence type="ECO:0000256" key="2">
    <source>
        <dbReference type="ARBA" id="ARBA00022676"/>
    </source>
</evidence>
<dbReference type="PANTHER" id="PTHR10339">
    <property type="entry name" value="ADP-RIBOSYLTRANSFERASE"/>
    <property type="match status" value="1"/>
</dbReference>
<dbReference type="EMBL" id="JAFHDT010000004">
    <property type="protein sequence ID" value="KAI7810905.1"/>
    <property type="molecule type" value="Genomic_DNA"/>
</dbReference>
<sequence>MGTVRFPALLFVLLYSTVGRVADVVIKLDMFPKVVDYSSCRDEMLQIVTKPGGLLQQELNNSTDFKLMWKANATCEEKIPGATQEHMAALKSYADASPKFHELFNMKLYSKGKNITTYQNEFPFKSLYFLLTDAMQRLSKDMCQMIYSGIENEELTAGDLVRFGTFLPARLKYSDALEDIVDVSGTVFNITSCSVFNLDEKCKSDEIDLLISPMESFKVKEIRTSVDNGDETYKQVALVQHSFRSSFDCKSFFRSSSKPERSSSNLLCSSLTKLMAPFVMVYLYKLDL</sequence>
<keyword evidence="4" id="KW-0548">Nucleotidyltransferase</keyword>
<keyword evidence="9" id="KW-1185">Reference proteome</keyword>
<evidence type="ECO:0000256" key="5">
    <source>
        <dbReference type="ARBA" id="ARBA00022857"/>
    </source>
</evidence>
<dbReference type="InterPro" id="IPR000768">
    <property type="entry name" value="ART"/>
</dbReference>
<evidence type="ECO:0000256" key="6">
    <source>
        <dbReference type="ARBA" id="ARBA00047597"/>
    </source>
</evidence>
<evidence type="ECO:0000256" key="7">
    <source>
        <dbReference type="RuleBase" id="RU361228"/>
    </source>
</evidence>
<dbReference type="SUPFAM" id="SSF56399">
    <property type="entry name" value="ADP-ribosylation"/>
    <property type="match status" value="1"/>
</dbReference>
<dbReference type="PROSITE" id="PS51996">
    <property type="entry name" value="TR_MART"/>
    <property type="match status" value="1"/>
</dbReference>
<dbReference type="GO" id="GO:0003950">
    <property type="term" value="F:NAD+ poly-ADP-ribosyltransferase activity"/>
    <property type="evidence" value="ECO:0007669"/>
    <property type="project" value="TreeGrafter"/>
</dbReference>
<feature type="signal peptide" evidence="7">
    <location>
        <begin position="1"/>
        <end position="22"/>
    </location>
</feature>
<organism evidence="8 9">
    <name type="scientific">Triplophysa rosa</name>
    <name type="common">Cave loach</name>
    <dbReference type="NCBI Taxonomy" id="992332"/>
    <lineage>
        <taxon>Eukaryota</taxon>
        <taxon>Metazoa</taxon>
        <taxon>Chordata</taxon>
        <taxon>Craniata</taxon>
        <taxon>Vertebrata</taxon>
        <taxon>Euteleostomi</taxon>
        <taxon>Actinopterygii</taxon>
        <taxon>Neopterygii</taxon>
        <taxon>Teleostei</taxon>
        <taxon>Ostariophysi</taxon>
        <taxon>Cypriniformes</taxon>
        <taxon>Nemacheilidae</taxon>
        <taxon>Triplophysa</taxon>
    </lineage>
</organism>
<dbReference type="PRINTS" id="PR00970">
    <property type="entry name" value="RIBTRNSFRASE"/>
</dbReference>
<dbReference type="PANTHER" id="PTHR10339:SF27">
    <property type="entry name" value="NAD(P)(+)--ARGININE ADP-RIBOSYLTRANSFERASE"/>
    <property type="match status" value="1"/>
</dbReference>
<dbReference type="OrthoDB" id="423533at2759"/>
<feature type="chain" id="PRO_5041012032" description="NAD(P)(+)--arginine ADP-ribosyltransferase" evidence="7">
    <location>
        <begin position="23"/>
        <end position="288"/>
    </location>
</feature>
<dbReference type="Pfam" id="PF01129">
    <property type="entry name" value="ART"/>
    <property type="match status" value="1"/>
</dbReference>
<keyword evidence="3 7" id="KW-0808">Transferase</keyword>
<comment type="caution">
    <text evidence="8">The sequence shown here is derived from an EMBL/GenBank/DDBJ whole genome shotgun (WGS) entry which is preliminary data.</text>
</comment>
<keyword evidence="5 7" id="KW-0521">NADP</keyword>
<evidence type="ECO:0000256" key="3">
    <source>
        <dbReference type="ARBA" id="ARBA00022679"/>
    </source>
</evidence>
<comment type="catalytic activity">
    <reaction evidence="6 7">
        <text>L-arginyl-[protein] + NAD(+) = N(omega)-(ADP-D-ribosyl)-L-arginyl-[protein] + nicotinamide + H(+)</text>
        <dbReference type="Rhea" id="RHEA:19149"/>
        <dbReference type="Rhea" id="RHEA-COMP:10532"/>
        <dbReference type="Rhea" id="RHEA-COMP:15087"/>
        <dbReference type="ChEBI" id="CHEBI:15378"/>
        <dbReference type="ChEBI" id="CHEBI:17154"/>
        <dbReference type="ChEBI" id="CHEBI:29965"/>
        <dbReference type="ChEBI" id="CHEBI:57540"/>
        <dbReference type="ChEBI" id="CHEBI:142554"/>
        <dbReference type="EC" id="2.4.2.31"/>
    </reaction>
</comment>
<evidence type="ECO:0000256" key="4">
    <source>
        <dbReference type="ARBA" id="ARBA00022695"/>
    </source>
</evidence>
<accession>A0A9W7WZ75</accession>
<gene>
    <name evidence="8" type="ORF">IRJ41_008119</name>
</gene>
<dbReference type="GO" id="GO:0016779">
    <property type="term" value="F:nucleotidyltransferase activity"/>
    <property type="evidence" value="ECO:0007669"/>
    <property type="project" value="UniProtKB-KW"/>
</dbReference>
<comment type="similarity">
    <text evidence="1 7">Belongs to the Arg-specific ADP-ribosyltransferase family.</text>
</comment>
<dbReference type="AlphaFoldDB" id="A0A9W7WZ75"/>
<dbReference type="GO" id="GO:0106274">
    <property type="term" value="F:NAD+-protein-arginine ADP-ribosyltransferase activity"/>
    <property type="evidence" value="ECO:0007669"/>
    <property type="project" value="UniProtKB-EC"/>
</dbReference>
<keyword evidence="2 7" id="KW-0328">Glycosyltransferase</keyword>
<dbReference type="EC" id="2.4.2.31" evidence="7"/>
<dbReference type="InterPro" id="IPR050999">
    <property type="entry name" value="ADP-ribosyltransferase_ARG"/>
</dbReference>
<reference evidence="8" key="1">
    <citation type="submission" date="2021-02" db="EMBL/GenBank/DDBJ databases">
        <title>Comparative genomics reveals that relaxation of natural selection precedes convergent phenotypic evolution of cavefish.</title>
        <authorList>
            <person name="Peng Z."/>
        </authorList>
    </citation>
    <scope>NUCLEOTIDE SEQUENCE</scope>
    <source>
        <tissue evidence="8">Muscle</tissue>
    </source>
</reference>
<evidence type="ECO:0000256" key="1">
    <source>
        <dbReference type="ARBA" id="ARBA00009558"/>
    </source>
</evidence>
<evidence type="ECO:0000313" key="8">
    <source>
        <dbReference type="EMBL" id="KAI7810905.1"/>
    </source>
</evidence>
<evidence type="ECO:0000313" key="9">
    <source>
        <dbReference type="Proteomes" id="UP001059041"/>
    </source>
</evidence>
<name>A0A9W7WZ75_TRIRA</name>
<dbReference type="Proteomes" id="UP001059041">
    <property type="component" value="Linkage Group LG4"/>
</dbReference>
<proteinExistence type="inferred from homology"/>
<keyword evidence="7" id="KW-0520">NAD</keyword>